<evidence type="ECO:0000313" key="2">
    <source>
        <dbReference type="Proteomes" id="UP001442364"/>
    </source>
</evidence>
<dbReference type="RefSeq" id="WP_156333733.1">
    <property type="nucleotide sequence ID" value="NZ_DAWDAH010000006.1"/>
</dbReference>
<protein>
    <recommendedName>
        <fullName evidence="3">TIR domain-containing protein</fullName>
    </recommendedName>
</protein>
<accession>A0ABV1BR76</accession>
<comment type="caution">
    <text evidence="1">The sequence shown here is derived from an EMBL/GenBank/DDBJ whole genome shotgun (WGS) entry which is preliminary data.</text>
</comment>
<proteinExistence type="predicted"/>
<keyword evidence="2" id="KW-1185">Reference proteome</keyword>
<evidence type="ECO:0008006" key="3">
    <source>
        <dbReference type="Google" id="ProtNLM"/>
    </source>
</evidence>
<gene>
    <name evidence="1" type="ORF">WMO14_00035</name>
</gene>
<evidence type="ECO:0000313" key="1">
    <source>
        <dbReference type="EMBL" id="MEQ2378271.1"/>
    </source>
</evidence>
<sequence length="151" mass="17870">MLLMGMQKKNSDMDSLMEHLEFKGINVLNVFEEGRVNNLLWQMNTRKNNELFIKHRYVVLFISYEMLNDIKGVYYLELVKKLSEQGKIKLYVVNNHIKIKNLPKRGGWLESIICDCEECEDNYEMNCKMYQLADDIVCNVVNDIFNQNTCN</sequence>
<organism evidence="1 2">
    <name type="scientific">[Lactobacillus] rogosae</name>
    <dbReference type="NCBI Taxonomy" id="706562"/>
    <lineage>
        <taxon>Bacteria</taxon>
        <taxon>Bacillati</taxon>
        <taxon>Bacillota</taxon>
        <taxon>Clostridia</taxon>
        <taxon>Lachnospirales</taxon>
        <taxon>Lachnospiraceae</taxon>
        <taxon>Lachnospira</taxon>
    </lineage>
</organism>
<reference evidence="1 2" key="1">
    <citation type="submission" date="2024-03" db="EMBL/GenBank/DDBJ databases">
        <title>Human intestinal bacterial collection.</title>
        <authorList>
            <person name="Pauvert C."/>
            <person name="Hitch T.C.A."/>
            <person name="Clavel T."/>
        </authorList>
    </citation>
    <scope>NUCLEOTIDE SEQUENCE [LARGE SCALE GENOMIC DNA]</scope>
    <source>
        <strain evidence="1 2">CLA-AA-H255</strain>
    </source>
</reference>
<name>A0ABV1BR76_9FIRM</name>
<dbReference type="Proteomes" id="UP001442364">
    <property type="component" value="Unassembled WGS sequence"/>
</dbReference>
<dbReference type="EMBL" id="JBBMER010000001">
    <property type="protein sequence ID" value="MEQ2378271.1"/>
    <property type="molecule type" value="Genomic_DNA"/>
</dbReference>